<organism evidence="3 4">
    <name type="scientific">Collinsella intestinalis</name>
    <dbReference type="NCBI Taxonomy" id="147207"/>
    <lineage>
        <taxon>Bacteria</taxon>
        <taxon>Bacillati</taxon>
        <taxon>Actinomycetota</taxon>
        <taxon>Coriobacteriia</taxon>
        <taxon>Coriobacteriales</taxon>
        <taxon>Coriobacteriaceae</taxon>
        <taxon>Collinsella</taxon>
    </lineage>
</organism>
<protein>
    <submittedName>
        <fullName evidence="3">Restriction endonuclease</fullName>
        <ecNumber evidence="3">3.1.21.-</ecNumber>
    </submittedName>
</protein>
<dbReference type="PANTHER" id="PTHR30015:SF7">
    <property type="entry name" value="TYPE IV METHYL-DIRECTED RESTRICTION ENZYME ECOKMRR"/>
    <property type="match status" value="1"/>
</dbReference>
<dbReference type="EMBL" id="JAGZJA010000008">
    <property type="protein sequence ID" value="MBS5147261.1"/>
    <property type="molecule type" value="Genomic_DNA"/>
</dbReference>
<dbReference type="InterPro" id="IPR007560">
    <property type="entry name" value="Restrct_endonuc_IV_Mrr"/>
</dbReference>
<evidence type="ECO:0000313" key="4">
    <source>
        <dbReference type="Proteomes" id="UP000738879"/>
    </source>
</evidence>
<dbReference type="GO" id="GO:0009307">
    <property type="term" value="P:DNA restriction-modification system"/>
    <property type="evidence" value="ECO:0007669"/>
    <property type="project" value="InterPro"/>
</dbReference>
<keyword evidence="3" id="KW-0378">Hydrolase</keyword>
<dbReference type="InterPro" id="IPR016984">
    <property type="entry name" value="UCP031853"/>
</dbReference>
<accession>A0A943BR51</accession>
<keyword evidence="3" id="KW-0540">Nuclease</keyword>
<reference evidence="3" key="1">
    <citation type="submission" date="2021-02" db="EMBL/GenBank/DDBJ databases">
        <title>Infant gut strain persistence is associated with maternal origin, phylogeny, and functional potential including surface adhesion and iron acquisition.</title>
        <authorList>
            <person name="Lou Y.C."/>
        </authorList>
    </citation>
    <scope>NUCLEOTIDE SEQUENCE</scope>
    <source>
        <strain evidence="3">L3_128_245G1_dasL3_128_245G1_concoct_49</strain>
    </source>
</reference>
<dbReference type="Proteomes" id="UP000738879">
    <property type="component" value="Unassembled WGS sequence"/>
</dbReference>
<comment type="caution">
    <text evidence="3">The sequence shown here is derived from an EMBL/GenBank/DDBJ whole genome shotgun (WGS) entry which is preliminary data.</text>
</comment>
<dbReference type="AlphaFoldDB" id="A0A943BR51"/>
<dbReference type="GO" id="GO:0015666">
    <property type="term" value="F:restriction endodeoxyribonuclease activity"/>
    <property type="evidence" value="ECO:0007669"/>
    <property type="project" value="TreeGrafter"/>
</dbReference>
<dbReference type="EC" id="3.1.21.-" evidence="3"/>
<dbReference type="SUPFAM" id="SSF52980">
    <property type="entry name" value="Restriction endonuclease-like"/>
    <property type="match status" value="1"/>
</dbReference>
<feature type="region of interest" description="Disordered" evidence="1">
    <location>
        <begin position="159"/>
        <end position="184"/>
    </location>
</feature>
<dbReference type="InterPro" id="IPR011335">
    <property type="entry name" value="Restrct_endonuc-II-like"/>
</dbReference>
<dbReference type="GO" id="GO:0043590">
    <property type="term" value="C:bacterial nucleoid"/>
    <property type="evidence" value="ECO:0007669"/>
    <property type="project" value="TreeGrafter"/>
</dbReference>
<dbReference type="InterPro" id="IPR011856">
    <property type="entry name" value="tRNA_endonuc-like_dom_sf"/>
</dbReference>
<sequence>MNAWMIRAGRGGTFATDWIENSIIGIGWDFDGLDIANMDRDQIRAAYAAAHPAESKQKVAASVGQVFRFAHSMEQGSTVVMYDPAERLYHIGVIAGPCPPVLEPEGITYARTVTWNKTAPRDVLSQSSKNSLGGIQTIFAISAEVMADLESAASHKRPAAGAGLACNPDGHAQDSGDDSSSDDEALAATYDNGIELIKDRVSQLGWEDMERLVAGMLKAVGYCARVTPKGPDGGRDVIASPDALGLESPRIVAEVKHRKGAMDAPAVRSFIGGLRAGDRGLYVSTGGFTKEARYEADRANVPVRLLDLDSFVRHYVEVYDKTDDETRSILPLTRIWWPA</sequence>
<dbReference type="Pfam" id="PF04471">
    <property type="entry name" value="Mrr_cat"/>
    <property type="match status" value="1"/>
</dbReference>
<feature type="domain" description="Restriction endonuclease type IV Mrr" evidence="2">
    <location>
        <begin position="203"/>
        <end position="313"/>
    </location>
</feature>
<dbReference type="GO" id="GO:0003677">
    <property type="term" value="F:DNA binding"/>
    <property type="evidence" value="ECO:0007669"/>
    <property type="project" value="InterPro"/>
</dbReference>
<evidence type="ECO:0000313" key="3">
    <source>
        <dbReference type="EMBL" id="MBS5147261.1"/>
    </source>
</evidence>
<dbReference type="InterPro" id="IPR052906">
    <property type="entry name" value="Type_IV_Methyl-Rstrct_Enzyme"/>
</dbReference>
<proteinExistence type="predicted"/>
<dbReference type="Gene3D" id="3.40.1350.10">
    <property type="match status" value="1"/>
</dbReference>
<feature type="compositionally biased region" description="Acidic residues" evidence="1">
    <location>
        <begin position="175"/>
        <end position="184"/>
    </location>
</feature>
<keyword evidence="3" id="KW-0255">Endonuclease</keyword>
<evidence type="ECO:0000259" key="2">
    <source>
        <dbReference type="Pfam" id="PF04471"/>
    </source>
</evidence>
<evidence type="ECO:0000256" key="1">
    <source>
        <dbReference type="SAM" id="MobiDB-lite"/>
    </source>
</evidence>
<name>A0A943BR51_9ACTN</name>
<dbReference type="PIRSF" id="PIRSF031853">
    <property type="entry name" value="UPC031853"/>
    <property type="match status" value="1"/>
</dbReference>
<dbReference type="PANTHER" id="PTHR30015">
    <property type="entry name" value="MRR RESTRICTION SYSTEM PROTEIN"/>
    <property type="match status" value="1"/>
</dbReference>
<gene>
    <name evidence="3" type="ORF">KHY67_06120</name>
</gene>